<dbReference type="PANTHER" id="PTHR36919">
    <property type="entry name" value="BLR1215 PROTEIN"/>
    <property type="match status" value="1"/>
</dbReference>
<sequence>MKKIQFILIFSCLQFCIGLGNAQQSVIGKWKTIDDDTGEARSIVEIYKQGNKLYGKVEKVIQEEDQNKTCIKCEGENYNKPIKGLVILKDLEKDGQEYEDGTILDPENGKVYRCKIWLDEDNPDVLNVRGYIAFLYRTQQWLRI</sequence>
<evidence type="ECO:0000259" key="2">
    <source>
        <dbReference type="Pfam" id="PF09917"/>
    </source>
</evidence>
<evidence type="ECO:0000313" key="4">
    <source>
        <dbReference type="Proteomes" id="UP000292262"/>
    </source>
</evidence>
<accession>A0A4Q7NU49</accession>
<organism evidence="3 4">
    <name type="scientific">Aquimarina brevivitae</name>
    <dbReference type="NCBI Taxonomy" id="323412"/>
    <lineage>
        <taxon>Bacteria</taxon>
        <taxon>Pseudomonadati</taxon>
        <taxon>Bacteroidota</taxon>
        <taxon>Flavobacteriia</taxon>
        <taxon>Flavobacteriales</taxon>
        <taxon>Flavobacteriaceae</taxon>
        <taxon>Aquimarina</taxon>
    </lineage>
</organism>
<keyword evidence="1" id="KW-0732">Signal</keyword>
<gene>
    <name evidence="3" type="ORF">EV197_3241</name>
</gene>
<keyword evidence="4" id="KW-1185">Reference proteome</keyword>
<dbReference type="Pfam" id="PF09917">
    <property type="entry name" value="DUF2147"/>
    <property type="match status" value="1"/>
</dbReference>
<comment type="caution">
    <text evidence="3">The sequence shown here is derived from an EMBL/GenBank/DDBJ whole genome shotgun (WGS) entry which is preliminary data.</text>
</comment>
<feature type="chain" id="PRO_5020625550" evidence="1">
    <location>
        <begin position="23"/>
        <end position="144"/>
    </location>
</feature>
<feature type="signal peptide" evidence="1">
    <location>
        <begin position="1"/>
        <end position="22"/>
    </location>
</feature>
<dbReference type="PANTHER" id="PTHR36919:SF3">
    <property type="entry name" value="BLL5882 PROTEIN"/>
    <property type="match status" value="1"/>
</dbReference>
<dbReference type="RefSeq" id="WP_130287750.1">
    <property type="nucleotide sequence ID" value="NZ_SGXE01000006.1"/>
</dbReference>
<name>A0A4Q7NU49_9FLAO</name>
<dbReference type="Proteomes" id="UP000292262">
    <property type="component" value="Unassembled WGS sequence"/>
</dbReference>
<proteinExistence type="predicted"/>
<evidence type="ECO:0000256" key="1">
    <source>
        <dbReference type="SAM" id="SignalP"/>
    </source>
</evidence>
<dbReference type="Gene3D" id="2.40.128.520">
    <property type="match status" value="1"/>
</dbReference>
<reference evidence="3 4" key="1">
    <citation type="submission" date="2019-02" db="EMBL/GenBank/DDBJ databases">
        <title>Genomic Encyclopedia of Type Strains, Phase IV (KMG-IV): sequencing the most valuable type-strain genomes for metagenomic binning, comparative biology and taxonomic classification.</title>
        <authorList>
            <person name="Goeker M."/>
        </authorList>
    </citation>
    <scope>NUCLEOTIDE SEQUENCE [LARGE SCALE GENOMIC DNA]</scope>
    <source>
        <strain evidence="3 4">DSM 17196</strain>
    </source>
</reference>
<dbReference type="InterPro" id="IPR019223">
    <property type="entry name" value="DUF2147"/>
</dbReference>
<dbReference type="AlphaFoldDB" id="A0A4Q7NU49"/>
<dbReference type="OrthoDB" id="9814399at2"/>
<feature type="domain" description="DUF2147" evidence="2">
    <location>
        <begin position="28"/>
        <end position="143"/>
    </location>
</feature>
<evidence type="ECO:0000313" key="3">
    <source>
        <dbReference type="EMBL" id="RZS90711.1"/>
    </source>
</evidence>
<dbReference type="EMBL" id="SGXE01000006">
    <property type="protein sequence ID" value="RZS90711.1"/>
    <property type="molecule type" value="Genomic_DNA"/>
</dbReference>
<protein>
    <submittedName>
        <fullName evidence="3">Uncharacterized protein (DUF2147 family)</fullName>
    </submittedName>
</protein>